<dbReference type="Pfam" id="PF03016">
    <property type="entry name" value="Exostosin_GT47"/>
    <property type="match status" value="1"/>
</dbReference>
<protein>
    <submittedName>
        <fullName evidence="2">Exostosin family protein</fullName>
    </submittedName>
</protein>
<comment type="caution">
    <text evidence="2">The sequence shown here is derived from an EMBL/GenBank/DDBJ whole genome shotgun (WGS) entry which is preliminary data.</text>
</comment>
<organism evidence="2 3">
    <name type="scientific">Candidatus Woesebacteria bacterium GW2011_GWB1_38_8</name>
    <dbReference type="NCBI Taxonomy" id="1618570"/>
    <lineage>
        <taxon>Bacteria</taxon>
        <taxon>Candidatus Woeseibacteriota</taxon>
    </lineage>
</organism>
<reference evidence="2 3" key="1">
    <citation type="journal article" date="2015" name="Nature">
        <title>rRNA introns, odd ribosomes, and small enigmatic genomes across a large radiation of phyla.</title>
        <authorList>
            <person name="Brown C.T."/>
            <person name="Hug L.A."/>
            <person name="Thomas B.C."/>
            <person name="Sharon I."/>
            <person name="Castelle C.J."/>
            <person name="Singh A."/>
            <person name="Wilkins M.J."/>
            <person name="Williams K.H."/>
            <person name="Banfield J.F."/>
        </authorList>
    </citation>
    <scope>NUCLEOTIDE SEQUENCE [LARGE SCALE GENOMIC DNA]</scope>
</reference>
<sequence length="374" mass="43572">MSERISLYTNWRYKARPEAPPSFILHPWHEDTFGTSVGIKDKSEFQDVDRFRSLEENYRNLFGYVSDPADADFAVLPSDWKHYKRAATIHQGIQFLDLMQQLQKRSVVQYNADDDLPLDLRTGVSCVPNAPLIVRTSFNASKKRSNEYAMPGFVGDPLAVYGGGKLNIRRKTLRPTISFCGWSASVPLSDRDLDHFHDLVDEGLSDLDADTQAELVYAFRAKVLNTLQNSRKFQTDFIRRGEYCGGVDRDRNSEGLLKVRQEYFRSLNNSDYVVCIRGKGNYSYRFYETLAWGRIPIFIDTDSPLPFSDEINWRDNCVWVDHRDVGKTGDIVAAHYHDMDFEQYRQMQINNRKVWEEMLTLEKYFYHLFTAIKR</sequence>
<evidence type="ECO:0000313" key="2">
    <source>
        <dbReference type="EMBL" id="KKQ86299.1"/>
    </source>
</evidence>
<dbReference type="Proteomes" id="UP000034081">
    <property type="component" value="Unassembled WGS sequence"/>
</dbReference>
<dbReference type="InterPro" id="IPR004263">
    <property type="entry name" value="Exostosin"/>
</dbReference>
<dbReference type="GO" id="GO:0016757">
    <property type="term" value="F:glycosyltransferase activity"/>
    <property type="evidence" value="ECO:0007669"/>
    <property type="project" value="InterPro"/>
</dbReference>
<accession>A0A0G0NK76</accession>
<proteinExistence type="predicted"/>
<gene>
    <name evidence="2" type="ORF">UT08_C0001G0165</name>
</gene>
<name>A0A0G0NK76_9BACT</name>
<evidence type="ECO:0000259" key="1">
    <source>
        <dbReference type="Pfam" id="PF03016"/>
    </source>
</evidence>
<feature type="domain" description="Exostosin GT47" evidence="1">
    <location>
        <begin position="219"/>
        <end position="332"/>
    </location>
</feature>
<dbReference type="STRING" id="1618570.UT08_C0001G0165"/>
<dbReference type="EMBL" id="LBVL01000001">
    <property type="protein sequence ID" value="KKQ86299.1"/>
    <property type="molecule type" value="Genomic_DNA"/>
</dbReference>
<dbReference type="PANTHER" id="PTHR11062">
    <property type="entry name" value="EXOSTOSIN HEPARAN SULFATE GLYCOSYLTRANSFERASE -RELATED"/>
    <property type="match status" value="1"/>
</dbReference>
<dbReference type="AlphaFoldDB" id="A0A0G0NK76"/>
<evidence type="ECO:0000313" key="3">
    <source>
        <dbReference type="Proteomes" id="UP000034081"/>
    </source>
</evidence>
<dbReference type="InterPro" id="IPR040911">
    <property type="entry name" value="Exostosin_GT47"/>
</dbReference>